<evidence type="ECO:0000256" key="5">
    <source>
        <dbReference type="ARBA" id="ARBA00022692"/>
    </source>
</evidence>
<keyword evidence="8 11" id="KW-0472">Membrane</keyword>
<proteinExistence type="inferred from homology"/>
<keyword evidence="5 11" id="KW-0812">Transmembrane</keyword>
<dbReference type="GO" id="GO:0015233">
    <property type="term" value="F:pantothenate transmembrane transporter activity"/>
    <property type="evidence" value="ECO:0007669"/>
    <property type="project" value="InterPro"/>
</dbReference>
<keyword evidence="3" id="KW-0813">Transport</keyword>
<dbReference type="PROSITE" id="PS50283">
    <property type="entry name" value="NA_SOLUT_SYMP_3"/>
    <property type="match status" value="1"/>
</dbReference>
<feature type="transmembrane region" description="Helical" evidence="11">
    <location>
        <begin position="76"/>
        <end position="95"/>
    </location>
</feature>
<dbReference type="Pfam" id="PF00474">
    <property type="entry name" value="SSF"/>
    <property type="match status" value="1"/>
</dbReference>
<dbReference type="GO" id="GO:0005886">
    <property type="term" value="C:plasma membrane"/>
    <property type="evidence" value="ECO:0007669"/>
    <property type="project" value="TreeGrafter"/>
</dbReference>
<protein>
    <submittedName>
        <fullName evidence="12">Sodium/pantothenate symporter</fullName>
    </submittedName>
</protein>
<evidence type="ECO:0000256" key="9">
    <source>
        <dbReference type="ARBA" id="ARBA00023201"/>
    </source>
</evidence>
<dbReference type="InterPro" id="IPR018212">
    <property type="entry name" value="Na/solute_symporter_CS"/>
</dbReference>
<dbReference type="GO" id="GO:0015293">
    <property type="term" value="F:symporter activity"/>
    <property type="evidence" value="ECO:0007669"/>
    <property type="project" value="UniProtKB-KW"/>
</dbReference>
<comment type="similarity">
    <text evidence="2 10">Belongs to the sodium:solute symporter (SSF) (TC 2.A.21) family.</text>
</comment>
<evidence type="ECO:0000256" key="1">
    <source>
        <dbReference type="ARBA" id="ARBA00004141"/>
    </source>
</evidence>
<dbReference type="GO" id="GO:0015081">
    <property type="term" value="F:sodium ion transmembrane transporter activity"/>
    <property type="evidence" value="ECO:0007669"/>
    <property type="project" value="InterPro"/>
</dbReference>
<dbReference type="EMBL" id="BATL01000053">
    <property type="protein sequence ID" value="GAD76828.1"/>
    <property type="molecule type" value="Genomic_DNA"/>
</dbReference>
<dbReference type="GO" id="GO:0036376">
    <property type="term" value="P:sodium ion export across plasma membrane"/>
    <property type="evidence" value="ECO:0007669"/>
    <property type="project" value="InterPro"/>
</dbReference>
<feature type="transmembrane region" description="Helical" evidence="11">
    <location>
        <begin position="428"/>
        <end position="447"/>
    </location>
</feature>
<dbReference type="AlphaFoldDB" id="U3CEW7"/>
<evidence type="ECO:0000256" key="10">
    <source>
        <dbReference type="RuleBase" id="RU362091"/>
    </source>
</evidence>
<keyword evidence="9" id="KW-0739">Sodium transport</keyword>
<keyword evidence="13" id="KW-1185">Reference proteome</keyword>
<sequence length="484" mass="52349">MNIELLLSLTLYLLAVFALALYSRRHKNNSSNFLTEHLIGNRSMGGFVLAMTLAATYASASSFIGGPGAAYQMGLGWVLLAMIQLPAAWLTLGVLGKKFAIEARRHNAITLNDMLYARYQNRAVVIFASLALLLAFFATMVVQFIGGARLLQTVTGLSYTQGLMIFSLTVGLYTTIGGFRAVVMTDTLQGIMMIIGTVALLYGIVQAGGSVGELIQGLHTIDPALISPYGPNQFLNQPMMLSFWVLVCFGVIGLPHAAVRCISYQSSASLHRGMVISTIMVAFLMFGMHLAGALGRAIVPDIASPDQIMPTLMMTVLSPIVAGLFLAGPMAAIMSTIDSQLIQASATLLKDLYINYLNPKMTEEANANRKLSKLSIWISVIFSILVFFAALNPPEMIIWLNLVALGGMQAVFLWPLIMGLYWRKASAIGALASMSVGLTCYLCLVWFKPNLGGIHAIVPTMIIGLIAFLLGSYYKPNERPIKAI</sequence>
<reference evidence="12 13" key="1">
    <citation type="submission" date="2013-09" db="EMBL/GenBank/DDBJ databases">
        <title>Whole genome shotgun sequence of Vibrio azureus NBRC 104587.</title>
        <authorList>
            <person name="Isaki S."/>
            <person name="Hosoyama A."/>
            <person name="Numata M."/>
            <person name="Hashimoto M."/>
            <person name="Hosoyama Y."/>
            <person name="Tsuchikane K."/>
            <person name="Noguchi M."/>
            <person name="Hirakata S."/>
            <person name="Ichikawa N."/>
            <person name="Ohji S."/>
            <person name="Yamazoe A."/>
            <person name="Fujita N."/>
        </authorList>
    </citation>
    <scope>NUCLEOTIDE SEQUENCE [LARGE SCALE GENOMIC DNA]</scope>
    <source>
        <strain evidence="12 13">NBRC 104587</strain>
    </source>
</reference>
<dbReference type="RefSeq" id="WP_021710575.1">
    <property type="nucleotide sequence ID" value="NZ_BAOB01000045.1"/>
</dbReference>
<feature type="transmembrane region" description="Helical" evidence="11">
    <location>
        <begin position="453"/>
        <end position="474"/>
    </location>
</feature>
<evidence type="ECO:0000256" key="8">
    <source>
        <dbReference type="ARBA" id="ARBA00023136"/>
    </source>
</evidence>
<keyword evidence="9" id="KW-0915">Sodium</keyword>
<feature type="transmembrane region" description="Helical" evidence="11">
    <location>
        <begin position="241"/>
        <end position="262"/>
    </location>
</feature>
<evidence type="ECO:0000256" key="7">
    <source>
        <dbReference type="ARBA" id="ARBA00022989"/>
    </source>
</evidence>
<feature type="transmembrane region" description="Helical" evidence="11">
    <location>
        <begin position="124"/>
        <end position="145"/>
    </location>
</feature>
<dbReference type="InterPro" id="IPR001734">
    <property type="entry name" value="Na/solute_symporter"/>
</dbReference>
<name>U3CEW7_9VIBR</name>
<dbReference type="NCBIfam" id="TIGR00813">
    <property type="entry name" value="sss"/>
    <property type="match status" value="1"/>
</dbReference>
<evidence type="ECO:0000256" key="3">
    <source>
        <dbReference type="ARBA" id="ARBA00022448"/>
    </source>
</evidence>
<feature type="transmembrane region" description="Helical" evidence="11">
    <location>
        <begin position="188"/>
        <end position="205"/>
    </location>
</feature>
<dbReference type="PANTHER" id="PTHR48086:SF4">
    <property type="entry name" value="SODIUM_PANTOTHENATE SYMPORTER"/>
    <property type="match status" value="1"/>
</dbReference>
<feature type="transmembrane region" description="Helical" evidence="11">
    <location>
        <begin position="274"/>
        <end position="299"/>
    </location>
</feature>
<dbReference type="OrthoDB" id="9789704at2"/>
<evidence type="ECO:0000256" key="6">
    <source>
        <dbReference type="ARBA" id="ARBA00022847"/>
    </source>
</evidence>
<accession>U3CEW7</accession>
<feature type="transmembrane region" description="Helical" evidence="11">
    <location>
        <begin position="311"/>
        <end position="333"/>
    </location>
</feature>
<keyword evidence="7 11" id="KW-1133">Transmembrane helix</keyword>
<dbReference type="eggNOG" id="COG4145">
    <property type="taxonomic scope" value="Bacteria"/>
</dbReference>
<feature type="transmembrane region" description="Helical" evidence="11">
    <location>
        <begin position="397"/>
        <end position="421"/>
    </location>
</feature>
<gene>
    <name evidence="12" type="primary">panF</name>
    <name evidence="12" type="ORF">VAZ01S_053_00470</name>
</gene>
<organism evidence="12 13">
    <name type="scientific">Vibrio azureus NBRC 104587</name>
    <dbReference type="NCBI Taxonomy" id="1219077"/>
    <lineage>
        <taxon>Bacteria</taxon>
        <taxon>Pseudomonadati</taxon>
        <taxon>Pseudomonadota</taxon>
        <taxon>Gammaproteobacteria</taxon>
        <taxon>Vibrionales</taxon>
        <taxon>Vibrionaceae</taxon>
        <taxon>Vibrio</taxon>
    </lineage>
</organism>
<keyword evidence="9" id="KW-0406">Ion transport</keyword>
<feature type="transmembrane region" description="Helical" evidence="11">
    <location>
        <begin position="374"/>
        <end position="391"/>
    </location>
</feature>
<dbReference type="Proteomes" id="UP000016567">
    <property type="component" value="Unassembled WGS sequence"/>
</dbReference>
<dbReference type="InterPro" id="IPR011849">
    <property type="entry name" value="Na/pantothenate_symporter"/>
</dbReference>
<feature type="transmembrane region" description="Helical" evidence="11">
    <location>
        <begin position="157"/>
        <end position="176"/>
    </location>
</feature>
<dbReference type="InterPro" id="IPR050277">
    <property type="entry name" value="Sodium:Solute_Symporter"/>
</dbReference>
<evidence type="ECO:0000313" key="13">
    <source>
        <dbReference type="Proteomes" id="UP000016567"/>
    </source>
</evidence>
<dbReference type="PROSITE" id="PS00456">
    <property type="entry name" value="NA_SOLUT_SYMP_1"/>
    <property type="match status" value="1"/>
</dbReference>
<feature type="transmembrane region" description="Helical" evidence="11">
    <location>
        <begin position="44"/>
        <end position="64"/>
    </location>
</feature>
<keyword evidence="4" id="KW-1003">Cell membrane</keyword>
<evidence type="ECO:0000313" key="12">
    <source>
        <dbReference type="EMBL" id="GAD76828.1"/>
    </source>
</evidence>
<feature type="transmembrane region" description="Helical" evidence="11">
    <location>
        <begin position="6"/>
        <end position="23"/>
    </location>
</feature>
<dbReference type="PANTHER" id="PTHR48086">
    <property type="entry name" value="SODIUM/PROLINE SYMPORTER-RELATED"/>
    <property type="match status" value="1"/>
</dbReference>
<dbReference type="NCBIfam" id="TIGR02119">
    <property type="entry name" value="panF"/>
    <property type="match status" value="1"/>
</dbReference>
<dbReference type="CDD" id="cd10327">
    <property type="entry name" value="SLC5sbd_PanF"/>
    <property type="match status" value="1"/>
</dbReference>
<evidence type="ECO:0000256" key="4">
    <source>
        <dbReference type="ARBA" id="ARBA00022475"/>
    </source>
</evidence>
<comment type="subcellular location">
    <subcellularLocation>
        <location evidence="1">Membrane</location>
        <topology evidence="1">Multi-pass membrane protein</topology>
    </subcellularLocation>
</comment>
<dbReference type="InterPro" id="IPR038377">
    <property type="entry name" value="Na/Glc_symporter_sf"/>
</dbReference>
<evidence type="ECO:0000256" key="2">
    <source>
        <dbReference type="ARBA" id="ARBA00006434"/>
    </source>
</evidence>
<dbReference type="Gene3D" id="1.20.1730.10">
    <property type="entry name" value="Sodium/glucose cotransporter"/>
    <property type="match status" value="1"/>
</dbReference>
<dbReference type="STRING" id="1219077.VAZ01S_053_00470"/>
<comment type="caution">
    <text evidence="12">The sequence shown here is derived from an EMBL/GenBank/DDBJ whole genome shotgun (WGS) entry which is preliminary data.</text>
</comment>
<evidence type="ECO:0000256" key="11">
    <source>
        <dbReference type="SAM" id="Phobius"/>
    </source>
</evidence>
<keyword evidence="6" id="KW-0769">Symport</keyword>